<feature type="compositionally biased region" description="Polar residues" evidence="1">
    <location>
        <begin position="1409"/>
        <end position="1418"/>
    </location>
</feature>
<gene>
    <name evidence="3" type="ORF">SmJEL517_g05477</name>
</gene>
<dbReference type="Gene3D" id="2.60.40.10">
    <property type="entry name" value="Immunoglobulins"/>
    <property type="match status" value="1"/>
</dbReference>
<feature type="compositionally biased region" description="Polar residues" evidence="1">
    <location>
        <begin position="1099"/>
        <end position="1112"/>
    </location>
</feature>
<feature type="compositionally biased region" description="Polar residues" evidence="1">
    <location>
        <begin position="1016"/>
        <end position="1033"/>
    </location>
</feature>
<dbReference type="EMBL" id="QEAO01000050">
    <property type="protein sequence ID" value="TPX31128.1"/>
    <property type="molecule type" value="Genomic_DNA"/>
</dbReference>
<feature type="compositionally biased region" description="Acidic residues" evidence="1">
    <location>
        <begin position="997"/>
        <end position="1010"/>
    </location>
</feature>
<feature type="compositionally biased region" description="Polar residues" evidence="1">
    <location>
        <begin position="1136"/>
        <end position="1145"/>
    </location>
</feature>
<dbReference type="Pfam" id="PF24681">
    <property type="entry name" value="Kelch_KLHDC2_KLHL20_DRC7"/>
    <property type="match status" value="1"/>
</dbReference>
<feature type="region of interest" description="Disordered" evidence="1">
    <location>
        <begin position="458"/>
        <end position="477"/>
    </location>
</feature>
<dbReference type="SUPFAM" id="SSF117281">
    <property type="entry name" value="Kelch motif"/>
    <property type="match status" value="1"/>
</dbReference>
<evidence type="ECO:0000259" key="2">
    <source>
        <dbReference type="SMART" id="SM00060"/>
    </source>
</evidence>
<reference evidence="3 4" key="1">
    <citation type="journal article" date="2019" name="Sci. Rep.">
        <title>Comparative genomics of chytrid fungi reveal insights into the obligate biotrophic and pathogenic lifestyle of Synchytrium endobioticum.</title>
        <authorList>
            <person name="van de Vossenberg B.T.L.H."/>
            <person name="Warris S."/>
            <person name="Nguyen H.D.T."/>
            <person name="van Gent-Pelzer M.P.E."/>
            <person name="Joly D.L."/>
            <person name="van de Geest H.C."/>
            <person name="Bonants P.J.M."/>
            <person name="Smith D.S."/>
            <person name="Levesque C.A."/>
            <person name="van der Lee T.A.J."/>
        </authorList>
    </citation>
    <scope>NUCLEOTIDE SEQUENCE [LARGE SCALE GENOMIC DNA]</scope>
    <source>
        <strain evidence="3 4">JEL517</strain>
    </source>
</reference>
<feature type="compositionally biased region" description="Polar residues" evidence="1">
    <location>
        <begin position="1367"/>
        <end position="1377"/>
    </location>
</feature>
<dbReference type="RefSeq" id="XP_031022634.1">
    <property type="nucleotide sequence ID" value="XM_031171403.1"/>
</dbReference>
<feature type="compositionally biased region" description="Low complexity" evidence="1">
    <location>
        <begin position="1379"/>
        <end position="1399"/>
    </location>
</feature>
<feature type="compositionally biased region" description="Polar residues" evidence="1">
    <location>
        <begin position="1502"/>
        <end position="1513"/>
    </location>
</feature>
<feature type="region of interest" description="Disordered" evidence="1">
    <location>
        <begin position="1099"/>
        <end position="1166"/>
    </location>
</feature>
<dbReference type="CDD" id="cd00063">
    <property type="entry name" value="FN3"/>
    <property type="match status" value="1"/>
</dbReference>
<evidence type="ECO:0000256" key="1">
    <source>
        <dbReference type="SAM" id="MobiDB-lite"/>
    </source>
</evidence>
<evidence type="ECO:0000313" key="3">
    <source>
        <dbReference type="EMBL" id="TPX31128.1"/>
    </source>
</evidence>
<feature type="region of interest" description="Disordered" evidence="1">
    <location>
        <begin position="768"/>
        <end position="897"/>
    </location>
</feature>
<dbReference type="Gene3D" id="2.120.10.80">
    <property type="entry name" value="Kelch-type beta propeller"/>
    <property type="match status" value="1"/>
</dbReference>
<feature type="region of interest" description="Disordered" evidence="1">
    <location>
        <begin position="689"/>
        <end position="752"/>
    </location>
</feature>
<evidence type="ECO:0000313" key="4">
    <source>
        <dbReference type="Proteomes" id="UP000319731"/>
    </source>
</evidence>
<dbReference type="InterPro" id="IPR015915">
    <property type="entry name" value="Kelch-typ_b-propeller"/>
</dbReference>
<feature type="region of interest" description="Disordered" evidence="1">
    <location>
        <begin position="935"/>
        <end position="1087"/>
    </location>
</feature>
<feature type="compositionally biased region" description="Low complexity" evidence="1">
    <location>
        <begin position="1441"/>
        <end position="1457"/>
    </location>
</feature>
<feature type="domain" description="Fibronectin type-III" evidence="2">
    <location>
        <begin position="395"/>
        <end position="500"/>
    </location>
</feature>
<dbReference type="SMART" id="SM00060">
    <property type="entry name" value="FN3"/>
    <property type="match status" value="1"/>
</dbReference>
<dbReference type="InterPro" id="IPR003961">
    <property type="entry name" value="FN3_dom"/>
</dbReference>
<organism evidence="3 4">
    <name type="scientific">Synchytrium microbalum</name>
    <dbReference type="NCBI Taxonomy" id="1806994"/>
    <lineage>
        <taxon>Eukaryota</taxon>
        <taxon>Fungi</taxon>
        <taxon>Fungi incertae sedis</taxon>
        <taxon>Chytridiomycota</taxon>
        <taxon>Chytridiomycota incertae sedis</taxon>
        <taxon>Chytridiomycetes</taxon>
        <taxon>Synchytriales</taxon>
        <taxon>Synchytriaceae</taxon>
        <taxon>Synchytrium</taxon>
    </lineage>
</organism>
<protein>
    <recommendedName>
        <fullName evidence="2">Fibronectin type-III domain-containing protein</fullName>
    </recommendedName>
</protein>
<name>A0A507BV42_9FUNG</name>
<dbReference type="InterPro" id="IPR013783">
    <property type="entry name" value="Ig-like_fold"/>
</dbReference>
<dbReference type="PANTHER" id="PTHR23244">
    <property type="entry name" value="KELCH REPEAT DOMAIN"/>
    <property type="match status" value="1"/>
</dbReference>
<comment type="caution">
    <text evidence="3">The sequence shown here is derived from an EMBL/GenBank/DDBJ whole genome shotgun (WGS) entry which is preliminary data.</text>
</comment>
<feature type="region of interest" description="Disordered" evidence="1">
    <location>
        <begin position="633"/>
        <end position="672"/>
    </location>
</feature>
<dbReference type="Proteomes" id="UP000319731">
    <property type="component" value="Unassembled WGS sequence"/>
</dbReference>
<feature type="compositionally biased region" description="Polar residues" evidence="1">
    <location>
        <begin position="941"/>
        <end position="950"/>
    </location>
</feature>
<keyword evidence="4" id="KW-1185">Reference proteome</keyword>
<dbReference type="GeneID" id="42006700"/>
<accession>A0A507BV42</accession>
<feature type="compositionally biased region" description="Polar residues" evidence="1">
    <location>
        <begin position="805"/>
        <end position="814"/>
    </location>
</feature>
<dbReference type="OrthoDB" id="45365at2759"/>
<dbReference type="PANTHER" id="PTHR23244:SF471">
    <property type="entry name" value="GUANINE NUCLEOTIDE-BINDING PROTEIN SUBUNIT BETA 1-RELATED"/>
    <property type="match status" value="1"/>
</dbReference>
<dbReference type="InterPro" id="IPR036116">
    <property type="entry name" value="FN3_sf"/>
</dbReference>
<feature type="compositionally biased region" description="Basic and acidic residues" evidence="1">
    <location>
        <begin position="1121"/>
        <end position="1130"/>
    </location>
</feature>
<dbReference type="STRING" id="1806994.A0A507BV42"/>
<dbReference type="InterPro" id="IPR006652">
    <property type="entry name" value="Kelch_1"/>
</dbReference>
<feature type="region of interest" description="Disordered" evidence="1">
    <location>
        <begin position="1262"/>
        <end position="1527"/>
    </location>
</feature>
<feature type="compositionally biased region" description="Acidic residues" evidence="1">
    <location>
        <begin position="459"/>
        <end position="468"/>
    </location>
</feature>
<dbReference type="Pfam" id="PF01344">
    <property type="entry name" value="Kelch_1"/>
    <property type="match status" value="1"/>
</dbReference>
<proteinExistence type="predicted"/>
<dbReference type="SUPFAM" id="SSF49265">
    <property type="entry name" value="Fibronectin type III"/>
    <property type="match status" value="1"/>
</dbReference>
<sequence length="1527" mass="164214">MNTVCWTRLAGGADQVIARQSCQAAILGFPRKHKQKLQVESISSTTTLLPDSTHQSLLLPLGTEPKFTVFGGGGNGGIQESAAVYSFETSEWSSLQPVVTPWDDATKELLHAEPRYSAASAFVSDGTFLYSFGGFVTKDETVITTNQLVKYCPQTNTMTFLSPPIDTPDTPSPRVGASLIHYPGNDETAPRLLLFGGLVDKLKVSNDVWSFDLITSTWSHITITGSTIPTPRESHAAVYVPAQQNQHSYMIIHGGNTGDVKYKRRRLADMYKLDLETWEWEQLLPKVETCRPNARSFHTAHLIQELDGISRRMVSVGGRGDADDGAYENLSEVWIYSIGSSEWSYTRAQQSQDDGTIEGRSQHASVAVGNRLFLFGGSSSKTAVNTLDMLDVGPPKPCTSVVATPTPDNKLKLTWQDPYHSNHYRIYIRPLNSPEIAHLAVEIHETTRCELDSYQVNLNDDDTDENNDAGDKGDDTESLFLNPGIAYEVWVTAVNIAGESLIWERETPLHSIGRAVVTMLGEPAEAEEGVPHDSDDILPEAIMCWDVVHTLWPNTTTSKAWRDTNSNFCRDQKIEPRMHGPTRIRGKAGSGRASYIFSRELIASYLETIEARFAMQAPENWRRLLADNLDGPATGSVSKRGPGKKGGVAAANVDDDEGDNSNDIRSDEVVNEDAGDGALLSAMIAEDAADDDDDMQSEWEDAAPPGVLYPRSPVKPKLTINLRAPAPPQPSDNAALFPETEKPVATTRSGRAIRVKPDVAREMIKLVKINEKKELQKRKRGSARDSADDDYDVVTPKPAKRGGHRQQQPQQEESPLTPRERDDSTNATINNDVTEEVESPPRKKVRAANAASAAAPESIPQEQAEENDSTEETKETVDESVIPPSEQQAPPIMPNDNDQLADFLMALQQQNPHMSNEEIQTVLSAYAQQAGGLSTAMDYEMQQQESQNINNDERRDSISNDAPPMFSPISDRAPTDSPLSARSPDDEEPAGSSAMEMDVDLPPEASDEEAFASTDIAEQSTGGDLEGGSSSSKPADGGFESVSGVDDEVPESDSLQLQDGGEGLITAEMDVSQTSHVEVPVDDGGEQIVDTSMEVVASSTATYENIEDTTGNEVAAPSATADEKIEDTAHIETAAEDSSINQSEEVTLPTVADEQIEDTTPNEVVTPTTIDEKIEVTSMDNSTELVLPSTITNDVSAPPPATEVTTIDHQEVVTPSIAVEDTTMAESEVVAPSTAAEDTTIDHQEVGALSTVVEDTGMAESEVVAPSKVAEDTTMAESELAAERDAVAPASTVENTTMAEDEAIAAPSDTKPEGIAVDESEQPGSESSIETDKLNDAASTTEVDEGKPTTLDAKPDAEESGVEPTSADGSSPQADQSQTEETATSNNNNINTTSTATESSEIKIDTPVPATSAQTPPITASEVAEQPKKRGRPGRKPKDQTTASKSSPPVAASAPSRRSTRNARTTEREDSPATGDEAPAPPNTTTRRSGRGRKSAARASSLVASDTVDSNSAAGDDNEDDANKADV</sequence>
<feature type="compositionally biased region" description="Acidic residues" evidence="1">
    <location>
        <begin position="689"/>
        <end position="701"/>
    </location>
</feature>